<accession>A0AAD6TRR0</accession>
<name>A0AAD6TRR0_9AGAR</name>
<dbReference type="EMBL" id="JARJCN010000075">
    <property type="protein sequence ID" value="KAJ7077172.1"/>
    <property type="molecule type" value="Genomic_DNA"/>
</dbReference>
<dbReference type="AlphaFoldDB" id="A0AAD6TRR0"/>
<sequence length="315" mass="35869">MHSFLAPYDDECALLAIGVPTFNAVTRDFFLLRGYNIFEMGDILAIEKALNIKGHNGFCPCRTCEIKGVRNVSGGEKIYYVPLTQPDGRSWDPNNLPMRSPARLAKVIETLSLPTTTDSEEVPRITAKSKEDISKYHGIKGLPALRRVGSLHYGKSAPWDVMHLIFENNVQNLVKLWSGNFKGLDTGTEDYEIPEEIWEQIWQETADAVQHLPADFVRVLGSNPAYYTAEAWCFWFVYLAPVLLKGRFSDPKYHLHACQFSDIIKSCLRFTITHTEIHELRCNIIDWVRKYERYSNSTRCTSATSTNICQILLPA</sequence>
<proteinExistence type="predicted"/>
<evidence type="ECO:0000313" key="1">
    <source>
        <dbReference type="EMBL" id="KAJ7077172.1"/>
    </source>
</evidence>
<reference evidence="1" key="1">
    <citation type="submission" date="2023-03" db="EMBL/GenBank/DDBJ databases">
        <title>Massive genome expansion in bonnet fungi (Mycena s.s.) driven by repeated elements and novel gene families across ecological guilds.</title>
        <authorList>
            <consortium name="Lawrence Berkeley National Laboratory"/>
            <person name="Harder C.B."/>
            <person name="Miyauchi S."/>
            <person name="Viragh M."/>
            <person name="Kuo A."/>
            <person name="Thoen E."/>
            <person name="Andreopoulos B."/>
            <person name="Lu D."/>
            <person name="Skrede I."/>
            <person name="Drula E."/>
            <person name="Henrissat B."/>
            <person name="Morin E."/>
            <person name="Kohler A."/>
            <person name="Barry K."/>
            <person name="LaButti K."/>
            <person name="Morin E."/>
            <person name="Salamov A."/>
            <person name="Lipzen A."/>
            <person name="Mereny Z."/>
            <person name="Hegedus B."/>
            <person name="Baldrian P."/>
            <person name="Stursova M."/>
            <person name="Weitz H."/>
            <person name="Taylor A."/>
            <person name="Grigoriev I.V."/>
            <person name="Nagy L.G."/>
            <person name="Martin F."/>
            <person name="Kauserud H."/>
        </authorList>
    </citation>
    <scope>NUCLEOTIDE SEQUENCE</scope>
    <source>
        <strain evidence="1">CBHHK173m</strain>
    </source>
</reference>
<gene>
    <name evidence="1" type="ORF">B0H15DRAFT_789955</name>
</gene>
<dbReference type="Proteomes" id="UP001222325">
    <property type="component" value="Unassembled WGS sequence"/>
</dbReference>
<organism evidence="1 2">
    <name type="scientific">Mycena belliarum</name>
    <dbReference type="NCBI Taxonomy" id="1033014"/>
    <lineage>
        <taxon>Eukaryota</taxon>
        <taxon>Fungi</taxon>
        <taxon>Dikarya</taxon>
        <taxon>Basidiomycota</taxon>
        <taxon>Agaricomycotina</taxon>
        <taxon>Agaricomycetes</taxon>
        <taxon>Agaricomycetidae</taxon>
        <taxon>Agaricales</taxon>
        <taxon>Marasmiineae</taxon>
        <taxon>Mycenaceae</taxon>
        <taxon>Mycena</taxon>
    </lineage>
</organism>
<protein>
    <submittedName>
        <fullName evidence="1">Uncharacterized protein</fullName>
    </submittedName>
</protein>
<evidence type="ECO:0000313" key="2">
    <source>
        <dbReference type="Proteomes" id="UP001222325"/>
    </source>
</evidence>
<comment type="caution">
    <text evidence="1">The sequence shown here is derived from an EMBL/GenBank/DDBJ whole genome shotgun (WGS) entry which is preliminary data.</text>
</comment>
<keyword evidence="2" id="KW-1185">Reference proteome</keyword>